<dbReference type="SUPFAM" id="SSF53474">
    <property type="entry name" value="alpha/beta-Hydrolases"/>
    <property type="match status" value="1"/>
</dbReference>
<proteinExistence type="predicted"/>
<dbReference type="PANTHER" id="PTHR47381:SF3">
    <property type="entry name" value="ALPHA_BETA-HYDROLASES SUPERFAMILY PROTEIN"/>
    <property type="match status" value="1"/>
</dbReference>
<dbReference type="InterPro" id="IPR029058">
    <property type="entry name" value="AB_hydrolase_fold"/>
</dbReference>
<gene>
    <name evidence="1" type="ORF">UCREL1_6746</name>
</gene>
<organism evidence="1 2">
    <name type="scientific">Eutypa lata (strain UCR-EL1)</name>
    <name type="common">Grapevine dieback disease fungus</name>
    <name type="synonym">Eutypa armeniacae</name>
    <dbReference type="NCBI Taxonomy" id="1287681"/>
    <lineage>
        <taxon>Eukaryota</taxon>
        <taxon>Fungi</taxon>
        <taxon>Dikarya</taxon>
        <taxon>Ascomycota</taxon>
        <taxon>Pezizomycotina</taxon>
        <taxon>Sordariomycetes</taxon>
        <taxon>Xylariomycetidae</taxon>
        <taxon>Xylariales</taxon>
        <taxon>Diatrypaceae</taxon>
        <taxon>Eutypa</taxon>
    </lineage>
</organism>
<dbReference type="KEGG" id="ela:UCREL1_6746"/>
<accession>M7SPV6</accession>
<reference evidence="2" key="1">
    <citation type="journal article" date="2013" name="Genome Announc.">
        <title>Draft genome sequence of the grapevine dieback fungus Eutypa lata UCR-EL1.</title>
        <authorList>
            <person name="Blanco-Ulate B."/>
            <person name="Rolshausen P.E."/>
            <person name="Cantu D."/>
        </authorList>
    </citation>
    <scope>NUCLEOTIDE SEQUENCE [LARGE SCALE GENOMIC DNA]</scope>
    <source>
        <strain evidence="2">UCR-EL1</strain>
    </source>
</reference>
<dbReference type="Gene3D" id="3.40.50.1820">
    <property type="entry name" value="alpha/beta hydrolase"/>
    <property type="match status" value="1"/>
</dbReference>
<dbReference type="OMA" id="APVTCLW"/>
<name>M7SPV6_EUTLA</name>
<evidence type="ECO:0000313" key="1">
    <source>
        <dbReference type="EMBL" id="EMR66257.1"/>
    </source>
</evidence>
<dbReference type="EMBL" id="KB706688">
    <property type="protein sequence ID" value="EMR66257.1"/>
    <property type="molecule type" value="Genomic_DNA"/>
</dbReference>
<keyword evidence="2" id="KW-1185">Reference proteome</keyword>
<dbReference type="eggNOG" id="ENOG502S342">
    <property type="taxonomic scope" value="Eukaryota"/>
</dbReference>
<evidence type="ECO:0000313" key="2">
    <source>
        <dbReference type="Proteomes" id="UP000012174"/>
    </source>
</evidence>
<sequence length="359" mass="38948">MAGAADQTAEEVPAAVSSTTLTIAGLQLDIYGLVELPASATSVSCLWLHHGRLRKKEDMAETAHRVISAHQHQHRQQEKQTKRGLIAVAFDQRNHGTRLVSARANDSWNRGNGTHAQDMFGMVSGTVCDTMHLIDVLEGYLFGAGDGPGGGGGTTTTGRVVIDQHLVLGRSLGGHSAWQLLFADPRVTAAVVVIGCPDYMRLLKDRARKSKLATYSKDDQGASFIGSKDFPESLVKACEKYDPKGILFGTDEVATVPTPTAEQERIRPILDSKVRGKRFQILSGGDDKLVPYAIGSPFLDFFKDATATWYRDGNVYVDDNVYAGVGHDFDLTMKKDAVRFILDTVALADQDNKATSAKI</sequence>
<protein>
    <submittedName>
        <fullName evidence="1">Uncharacterized protein</fullName>
    </submittedName>
</protein>
<dbReference type="PANTHER" id="PTHR47381">
    <property type="entry name" value="ALPHA/BETA-HYDROLASES SUPERFAMILY PROTEIN"/>
    <property type="match status" value="1"/>
</dbReference>
<dbReference type="Proteomes" id="UP000012174">
    <property type="component" value="Unassembled WGS sequence"/>
</dbReference>
<dbReference type="AlphaFoldDB" id="M7SPV6"/>
<dbReference type="HOGENOM" id="CLU_048444_1_0_1"/>
<dbReference type="OrthoDB" id="2152248at2759"/>